<name>Q7UX49_RHOBA</name>
<dbReference type="InParanoid" id="Q7UX49"/>
<organism evidence="1 2">
    <name type="scientific">Rhodopirellula baltica (strain DSM 10527 / NCIMB 13988 / SH1)</name>
    <dbReference type="NCBI Taxonomy" id="243090"/>
    <lineage>
        <taxon>Bacteria</taxon>
        <taxon>Pseudomonadati</taxon>
        <taxon>Planctomycetota</taxon>
        <taxon>Planctomycetia</taxon>
        <taxon>Pirellulales</taxon>
        <taxon>Pirellulaceae</taxon>
        <taxon>Rhodopirellula</taxon>
    </lineage>
</organism>
<dbReference type="Proteomes" id="UP000001025">
    <property type="component" value="Chromosome"/>
</dbReference>
<protein>
    <submittedName>
        <fullName evidence="1">Uncharacterized protein</fullName>
    </submittedName>
</protein>
<keyword evidence="2" id="KW-1185">Reference proteome</keyword>
<dbReference type="PATRIC" id="fig|243090.15.peg.730"/>
<dbReference type="STRING" id="243090.RB1565"/>
<dbReference type="HOGENOM" id="CLU_2652044_0_0_0"/>
<evidence type="ECO:0000313" key="2">
    <source>
        <dbReference type="Proteomes" id="UP000001025"/>
    </source>
</evidence>
<dbReference type="AlphaFoldDB" id="Q7UX49"/>
<gene>
    <name evidence="1" type="ordered locus">RB1565</name>
</gene>
<proteinExistence type="predicted"/>
<sequence length="76" mass="8680">MNWVLFLQHINGRREFFGTCDGRFFVRGRSSRVGGTGIPDCFPYREWPEIGNSRVPKANFYGGFDAIAVASKCRLF</sequence>
<dbReference type="KEGG" id="rba:RB1565"/>
<accession>Q7UX49</accession>
<dbReference type="EnsemblBacteria" id="CAD72163">
    <property type="protein sequence ID" value="CAD72163"/>
    <property type="gene ID" value="RB1565"/>
</dbReference>
<dbReference type="EMBL" id="BX294135">
    <property type="protein sequence ID" value="CAD72163.1"/>
    <property type="molecule type" value="Genomic_DNA"/>
</dbReference>
<evidence type="ECO:0000313" key="1">
    <source>
        <dbReference type="EMBL" id="CAD72163.1"/>
    </source>
</evidence>
<reference evidence="1 2" key="1">
    <citation type="journal article" date="2003" name="Proc. Natl. Acad. Sci. U.S.A.">
        <title>Complete genome sequence of the marine planctomycete Pirellula sp. strain 1.</title>
        <authorList>
            <person name="Gloeckner F.O."/>
            <person name="Kube M."/>
            <person name="Bauer M."/>
            <person name="Teeling H."/>
            <person name="Lombardot T."/>
            <person name="Ludwig W."/>
            <person name="Gade D."/>
            <person name="Beck A."/>
            <person name="Borzym K."/>
            <person name="Heitmann K."/>
            <person name="Rabus R."/>
            <person name="Schlesner H."/>
            <person name="Amann R."/>
            <person name="Reinhardt R."/>
        </authorList>
    </citation>
    <scope>NUCLEOTIDE SEQUENCE [LARGE SCALE GENOMIC DNA]</scope>
    <source>
        <strain evidence="2">DSM 10527 / NCIMB 13988 / SH1</strain>
    </source>
</reference>